<dbReference type="InterPro" id="IPR000917">
    <property type="entry name" value="Sulfatase_N"/>
</dbReference>
<gene>
    <name evidence="8" type="ORF">AW736_10540</name>
</gene>
<dbReference type="GO" id="GO:0046872">
    <property type="term" value="F:metal ion binding"/>
    <property type="evidence" value="ECO:0007669"/>
    <property type="project" value="UniProtKB-KW"/>
</dbReference>
<accession>A0A178IIM9</accession>
<evidence type="ECO:0000256" key="3">
    <source>
        <dbReference type="ARBA" id="ARBA00022801"/>
    </source>
</evidence>
<evidence type="ECO:0000313" key="8">
    <source>
        <dbReference type="EMBL" id="OAM89762.1"/>
    </source>
</evidence>
<dbReference type="PANTHER" id="PTHR42693:SF53">
    <property type="entry name" value="ENDO-4-O-SULFATASE"/>
    <property type="match status" value="1"/>
</dbReference>
<dbReference type="Gene3D" id="3.40.720.10">
    <property type="entry name" value="Alkaline Phosphatase, subunit A"/>
    <property type="match status" value="1"/>
</dbReference>
<keyword evidence="4" id="KW-0106">Calcium</keyword>
<sequence length="578" mass="63736">MSRKSIFFSGVTAVSATLAALQPRVHAAPPAPASASTRPNILLVMSDDMGFSDIGCYGGKIRTPTLDRLAGNGLRFTQFYNGARCCPTRASLLTGLYPHQAGVGLMVNPRGDLPGYRGQLVDGCLTIAEMLRPAGYATYAVGKWHIAPSTPDARANWPLQRGFDRFYGTLAGAGSYYDPATLCRGNTFITPENDPEYKPARFYYTDAIADNAVRFLREHARDQAASPGQPARPFFMYVAFTAAHWPMHALPEDIARYKGRYDAGFEAVRAERHRRVRELGLIPPSTRLGPSAQNWADIPDADKAWEARCMEVYAAMIDRMDQGIARIVAQLEADGQLGNTLILFLQDNGACAETLGMGRGTPRASNPKRTRDGRPMRTRHGVMPGPDDTYIAYGPGWANVSNTPFREYKHWVHEGGISTPLIAHWPGGIRQNLGGTLVHAPGHIIDIAATCRDLAGAAYPDRRDGAFVLPLEGISLRPAFSGEIPRRTSPLCWEHEGNRAIRDGKWKLVAKGPKGAWELYDMETDRSELDDLASRHPDIARRLAADWEAWALRAKVKPWPWDDQPIHTPAKKKNSKNT</sequence>
<keyword evidence="2" id="KW-0479">Metal-binding</keyword>
<organism evidence="8 9">
    <name type="scientific">Termitidicoccus mucosus</name>
    <dbReference type="NCBI Taxonomy" id="1184151"/>
    <lineage>
        <taxon>Bacteria</taxon>
        <taxon>Pseudomonadati</taxon>
        <taxon>Verrucomicrobiota</taxon>
        <taxon>Opitutia</taxon>
        <taxon>Opitutales</taxon>
        <taxon>Opitutaceae</taxon>
        <taxon>Termitidicoccus</taxon>
    </lineage>
</organism>
<name>A0A178IIM9_9BACT</name>
<evidence type="ECO:0000313" key="9">
    <source>
        <dbReference type="Proteomes" id="UP000078486"/>
    </source>
</evidence>
<protein>
    <submittedName>
        <fullName evidence="8">Arylsulfatase</fullName>
    </submittedName>
</protein>
<dbReference type="InterPro" id="IPR024607">
    <property type="entry name" value="Sulfatase_CS"/>
</dbReference>
<comment type="similarity">
    <text evidence="1">Belongs to the sulfatase family.</text>
</comment>
<evidence type="ECO:0000256" key="6">
    <source>
        <dbReference type="SAM" id="SignalP"/>
    </source>
</evidence>
<proteinExistence type="inferred from homology"/>
<evidence type="ECO:0000256" key="2">
    <source>
        <dbReference type="ARBA" id="ARBA00022723"/>
    </source>
</evidence>
<dbReference type="AlphaFoldDB" id="A0A178IIM9"/>
<dbReference type="Proteomes" id="UP000078486">
    <property type="component" value="Unassembled WGS sequence"/>
</dbReference>
<dbReference type="InterPro" id="IPR017850">
    <property type="entry name" value="Alkaline_phosphatase_core_sf"/>
</dbReference>
<dbReference type="OrthoDB" id="9762324at2"/>
<dbReference type="EMBL" id="LRRQ01000076">
    <property type="protein sequence ID" value="OAM89762.1"/>
    <property type="molecule type" value="Genomic_DNA"/>
</dbReference>
<keyword evidence="9" id="KW-1185">Reference proteome</keyword>
<dbReference type="Pfam" id="PF00884">
    <property type="entry name" value="Sulfatase"/>
    <property type="match status" value="1"/>
</dbReference>
<dbReference type="SUPFAM" id="SSF53649">
    <property type="entry name" value="Alkaline phosphatase-like"/>
    <property type="match status" value="1"/>
</dbReference>
<reference evidence="8 9" key="1">
    <citation type="submission" date="2016-01" db="EMBL/GenBank/DDBJ databases">
        <title>High potential of lignocellulose degradation of a new Verrucomicrobia species.</title>
        <authorList>
            <person name="Wang Y."/>
            <person name="Shi Y."/>
            <person name="Qiu Z."/>
            <person name="Liu S."/>
            <person name="Yang H."/>
        </authorList>
    </citation>
    <scope>NUCLEOTIDE SEQUENCE [LARGE SCALE GENOMIC DNA]</scope>
    <source>
        <strain evidence="8 9">TSB47</strain>
    </source>
</reference>
<keyword evidence="6" id="KW-0732">Signal</keyword>
<dbReference type="Gene3D" id="3.30.1120.10">
    <property type="match status" value="1"/>
</dbReference>
<dbReference type="STRING" id="1184151.AW736_10540"/>
<comment type="caution">
    <text evidence="8">The sequence shown here is derived from an EMBL/GenBank/DDBJ whole genome shotgun (WGS) entry which is preliminary data.</text>
</comment>
<evidence type="ECO:0000256" key="4">
    <source>
        <dbReference type="ARBA" id="ARBA00022837"/>
    </source>
</evidence>
<feature type="signal peptide" evidence="6">
    <location>
        <begin position="1"/>
        <end position="27"/>
    </location>
</feature>
<keyword evidence="3" id="KW-0378">Hydrolase</keyword>
<dbReference type="PROSITE" id="PS00149">
    <property type="entry name" value="SULFATASE_2"/>
    <property type="match status" value="1"/>
</dbReference>
<dbReference type="PANTHER" id="PTHR42693">
    <property type="entry name" value="ARYLSULFATASE FAMILY MEMBER"/>
    <property type="match status" value="1"/>
</dbReference>
<feature type="domain" description="Sulfatase N-terminal" evidence="7">
    <location>
        <begin position="39"/>
        <end position="457"/>
    </location>
</feature>
<evidence type="ECO:0000259" key="7">
    <source>
        <dbReference type="Pfam" id="PF00884"/>
    </source>
</evidence>
<dbReference type="FunFam" id="3.40.720.10:FF:000047">
    <property type="entry name" value="Arylsulfatase"/>
    <property type="match status" value="1"/>
</dbReference>
<evidence type="ECO:0000256" key="1">
    <source>
        <dbReference type="ARBA" id="ARBA00008779"/>
    </source>
</evidence>
<dbReference type="GO" id="GO:0004065">
    <property type="term" value="F:arylsulfatase activity"/>
    <property type="evidence" value="ECO:0007669"/>
    <property type="project" value="TreeGrafter"/>
</dbReference>
<dbReference type="CDD" id="cd16025">
    <property type="entry name" value="PAS_like"/>
    <property type="match status" value="1"/>
</dbReference>
<evidence type="ECO:0000256" key="5">
    <source>
        <dbReference type="SAM" id="MobiDB-lite"/>
    </source>
</evidence>
<feature type="chain" id="PRO_5008088880" evidence="6">
    <location>
        <begin position="28"/>
        <end position="578"/>
    </location>
</feature>
<dbReference type="InterPro" id="IPR050738">
    <property type="entry name" value="Sulfatase"/>
</dbReference>
<feature type="region of interest" description="Disordered" evidence="5">
    <location>
        <begin position="355"/>
        <end position="385"/>
    </location>
</feature>